<evidence type="ECO:0000313" key="2">
    <source>
        <dbReference type="Proteomes" id="UP000886501"/>
    </source>
</evidence>
<organism evidence="1 2">
    <name type="scientific">Thelephora ganbajun</name>
    <name type="common">Ganba fungus</name>
    <dbReference type="NCBI Taxonomy" id="370292"/>
    <lineage>
        <taxon>Eukaryota</taxon>
        <taxon>Fungi</taxon>
        <taxon>Dikarya</taxon>
        <taxon>Basidiomycota</taxon>
        <taxon>Agaricomycotina</taxon>
        <taxon>Agaricomycetes</taxon>
        <taxon>Thelephorales</taxon>
        <taxon>Thelephoraceae</taxon>
        <taxon>Thelephora</taxon>
    </lineage>
</organism>
<name>A0ACB6ZHX2_THEGA</name>
<dbReference type="EMBL" id="MU118002">
    <property type="protein sequence ID" value="KAF9649119.1"/>
    <property type="molecule type" value="Genomic_DNA"/>
</dbReference>
<keyword evidence="2" id="KW-1185">Reference proteome</keyword>
<proteinExistence type="predicted"/>
<gene>
    <name evidence="1" type="ORF">BDM02DRAFT_3186537</name>
</gene>
<reference evidence="1" key="2">
    <citation type="journal article" date="2020" name="Nat. Commun.">
        <title>Large-scale genome sequencing of mycorrhizal fungi provides insights into the early evolution of symbiotic traits.</title>
        <authorList>
            <person name="Miyauchi S."/>
            <person name="Kiss E."/>
            <person name="Kuo A."/>
            <person name="Drula E."/>
            <person name="Kohler A."/>
            <person name="Sanchez-Garcia M."/>
            <person name="Morin E."/>
            <person name="Andreopoulos B."/>
            <person name="Barry K.W."/>
            <person name="Bonito G."/>
            <person name="Buee M."/>
            <person name="Carver A."/>
            <person name="Chen C."/>
            <person name="Cichocki N."/>
            <person name="Clum A."/>
            <person name="Culley D."/>
            <person name="Crous P.W."/>
            <person name="Fauchery L."/>
            <person name="Girlanda M."/>
            <person name="Hayes R.D."/>
            <person name="Keri Z."/>
            <person name="LaButti K."/>
            <person name="Lipzen A."/>
            <person name="Lombard V."/>
            <person name="Magnuson J."/>
            <person name="Maillard F."/>
            <person name="Murat C."/>
            <person name="Nolan M."/>
            <person name="Ohm R.A."/>
            <person name="Pangilinan J."/>
            <person name="Pereira M.F."/>
            <person name="Perotto S."/>
            <person name="Peter M."/>
            <person name="Pfister S."/>
            <person name="Riley R."/>
            <person name="Sitrit Y."/>
            <person name="Stielow J.B."/>
            <person name="Szollosi G."/>
            <person name="Zifcakova L."/>
            <person name="Stursova M."/>
            <person name="Spatafora J.W."/>
            <person name="Tedersoo L."/>
            <person name="Vaario L.M."/>
            <person name="Yamada A."/>
            <person name="Yan M."/>
            <person name="Wang P."/>
            <person name="Xu J."/>
            <person name="Bruns T."/>
            <person name="Baldrian P."/>
            <person name="Vilgalys R."/>
            <person name="Dunand C."/>
            <person name="Henrissat B."/>
            <person name="Grigoriev I.V."/>
            <person name="Hibbett D."/>
            <person name="Nagy L.G."/>
            <person name="Martin F.M."/>
        </authorList>
    </citation>
    <scope>NUCLEOTIDE SEQUENCE</scope>
    <source>
        <strain evidence="1">P2</strain>
    </source>
</reference>
<accession>A0ACB6ZHX2</accession>
<protein>
    <submittedName>
        <fullName evidence="1">Uncharacterized protein</fullName>
    </submittedName>
</protein>
<dbReference type="Proteomes" id="UP000886501">
    <property type="component" value="Unassembled WGS sequence"/>
</dbReference>
<sequence>METEDSEIVSVLDRKLQPSHPLHVVRCLSRPLDEAFAAKHMPDLGHDVKEFQVFHWKLQGWKKLGRKLTSPEFDCGGYKWKILLFPFGNLNDPPGDVVSVYLDSANTKGMGKDWHVCAQLALVISNPQYPTIYTANHTHHRFIIEEPDWGFTRFSDLRGLFQPQPGRDRLTIEGDSTVVSAYVRVLKDPTSVMWHTFINYDSKGQTRYVGLKKQDTTGCMNPLLQSLFHTHYFRRTSDKPVGTNELTRSIGWTPYLFSQHNLPLFNGLLRVKLESKMKGTRAEGAVAKHFVGEIKSYIESPNVSHESAFVQQFNDIQLNVKGIQTLYDSFRDYVTVERLDGITKYHRKGFGSQNFQKRITFQSLPSVLHLQLKRYGWDIQLDAMVKINDRFEFPFEIDLDEFFDKTTDRSKPWKYKLHSVLVHSGGFRGGDYFAFIKPDRDTWWHKFKDDQVTPVTDREVLEESYGGESLDGVKVRATKGSTNAYMLVYIRETAIDEVLAPLTEKDTPPHLGLLTIKVVTDETFSLHQGFDLAETYSVFKSRVAQQFGYPKSQIRLWVLVNRTNITVRPYMHIPENEPSSIEVTCNDVAFDLGYLRLYLEILPDLSKKILSDNAGTIIVFLKHFDTTRQSLFGIGKVHVPRSSKVSDLIPIINERMRWVSGTPLKLYEEVEPGRIVFMEPRYTFTQNEIQDGDIICFQVEISGKEVHDLESQGLYSNPPQFYEFLRNRVIEPDERKGSPTKPVSESADLDQPDTREKPSLGAEGLGTVLDIGAQQQQQHGRTLAPAASLSQILWDPEPAIERHVNEMDDRLGNYVLLDRERRKLFNELCKTCSRHCVIPKSMHIPDCSEGSVEVECGGSANVLQSTYKGHRVAIKVIHSVYASNLDVIRSRFCREVVAWRHLRHPNILPLLGVTTSGHRFAMISQWMEDGNISQFIEKDRHVNCVVLLVDVANGLKYLHDLRIVHGDLKGVFISLESNILISNLSTKANILINKDRRACVADFGLTAITGVVTHAAARSSQASLTSNESLMSFTGGGTYRWMSSELLDPERFGIPQSEDNRPTRQSDCYALGMVIYEVLCGHHPYVEIQSDILVVNAIMEGVRPEKPVGATHLGFTEKLWRILESCWLEDRSARPSVEDILFCLSDVVMYWYTREF</sequence>
<evidence type="ECO:0000313" key="1">
    <source>
        <dbReference type="EMBL" id="KAF9649119.1"/>
    </source>
</evidence>
<comment type="caution">
    <text evidence="1">The sequence shown here is derived from an EMBL/GenBank/DDBJ whole genome shotgun (WGS) entry which is preliminary data.</text>
</comment>
<reference evidence="1" key="1">
    <citation type="submission" date="2019-10" db="EMBL/GenBank/DDBJ databases">
        <authorList>
            <consortium name="DOE Joint Genome Institute"/>
            <person name="Kuo A."/>
            <person name="Miyauchi S."/>
            <person name="Kiss E."/>
            <person name="Drula E."/>
            <person name="Kohler A."/>
            <person name="Sanchez-Garcia M."/>
            <person name="Andreopoulos B."/>
            <person name="Barry K.W."/>
            <person name="Bonito G."/>
            <person name="Buee M."/>
            <person name="Carver A."/>
            <person name="Chen C."/>
            <person name="Cichocki N."/>
            <person name="Clum A."/>
            <person name="Culley D."/>
            <person name="Crous P.W."/>
            <person name="Fauchery L."/>
            <person name="Girlanda M."/>
            <person name="Hayes R."/>
            <person name="Keri Z."/>
            <person name="Labutti K."/>
            <person name="Lipzen A."/>
            <person name="Lombard V."/>
            <person name="Magnuson J."/>
            <person name="Maillard F."/>
            <person name="Morin E."/>
            <person name="Murat C."/>
            <person name="Nolan M."/>
            <person name="Ohm R."/>
            <person name="Pangilinan J."/>
            <person name="Pereira M."/>
            <person name="Perotto S."/>
            <person name="Peter M."/>
            <person name="Riley R."/>
            <person name="Sitrit Y."/>
            <person name="Stielow B."/>
            <person name="Szollosi G."/>
            <person name="Zifcakova L."/>
            <person name="Stursova M."/>
            <person name="Spatafora J.W."/>
            <person name="Tedersoo L."/>
            <person name="Vaario L.-M."/>
            <person name="Yamada A."/>
            <person name="Yan M."/>
            <person name="Wang P."/>
            <person name="Xu J."/>
            <person name="Bruns T."/>
            <person name="Baldrian P."/>
            <person name="Vilgalys R."/>
            <person name="Henrissat B."/>
            <person name="Grigoriev I.V."/>
            <person name="Hibbett D."/>
            <person name="Nagy L.G."/>
            <person name="Martin F.M."/>
        </authorList>
    </citation>
    <scope>NUCLEOTIDE SEQUENCE</scope>
    <source>
        <strain evidence="1">P2</strain>
    </source>
</reference>